<proteinExistence type="predicted"/>
<protein>
    <recommendedName>
        <fullName evidence="4">NVEALA protein</fullName>
    </recommendedName>
</protein>
<feature type="chain" id="PRO_5028405714" description="NVEALA protein" evidence="1">
    <location>
        <begin position="28"/>
        <end position="94"/>
    </location>
</feature>
<dbReference type="AlphaFoldDB" id="A0A6V6YRX0"/>
<dbReference type="EMBL" id="CAIJDP010000060">
    <property type="protein sequence ID" value="CAD0002231.1"/>
    <property type="molecule type" value="Genomic_DNA"/>
</dbReference>
<evidence type="ECO:0000256" key="1">
    <source>
        <dbReference type="SAM" id="SignalP"/>
    </source>
</evidence>
<keyword evidence="1" id="KW-0732">Signal</keyword>
<organism evidence="2 3">
    <name type="scientific">Flavobacterium salmonis</name>
    <dbReference type="NCBI Taxonomy" id="2654844"/>
    <lineage>
        <taxon>Bacteria</taxon>
        <taxon>Pseudomonadati</taxon>
        <taxon>Bacteroidota</taxon>
        <taxon>Flavobacteriia</taxon>
        <taxon>Flavobacteriales</taxon>
        <taxon>Flavobacteriaceae</taxon>
        <taxon>Flavobacterium</taxon>
    </lineage>
</organism>
<evidence type="ECO:0000313" key="2">
    <source>
        <dbReference type="EMBL" id="CAD0002231.1"/>
    </source>
</evidence>
<comment type="caution">
    <text evidence="2">The sequence shown here is derived from an EMBL/GenBank/DDBJ whole genome shotgun (WGS) entry which is preliminary data.</text>
</comment>
<dbReference type="RefSeq" id="WP_180908119.1">
    <property type="nucleotide sequence ID" value="NZ_CAIJDP010000060.1"/>
</dbReference>
<feature type="signal peptide" evidence="1">
    <location>
        <begin position="1"/>
        <end position="27"/>
    </location>
</feature>
<dbReference type="Proteomes" id="UP000530060">
    <property type="component" value="Unassembled WGS sequence"/>
</dbReference>
<evidence type="ECO:0008006" key="4">
    <source>
        <dbReference type="Google" id="ProtNLM"/>
    </source>
</evidence>
<gene>
    <name evidence="2" type="ORF">FLAT13_00992</name>
</gene>
<evidence type="ECO:0000313" key="3">
    <source>
        <dbReference type="Proteomes" id="UP000530060"/>
    </source>
</evidence>
<accession>A0A6V6YRX0</accession>
<dbReference type="Pfam" id="PF20130">
    <property type="entry name" value="DUF6520"/>
    <property type="match status" value="1"/>
</dbReference>
<reference evidence="2 3" key="1">
    <citation type="submission" date="2020-06" db="EMBL/GenBank/DDBJ databases">
        <authorList>
            <person name="Criscuolo A."/>
        </authorList>
    </citation>
    <scope>NUCLEOTIDE SEQUENCE [LARGE SCALE GENOMIC DNA]</scope>
    <source>
        <strain evidence="3">CIP 111411</strain>
    </source>
</reference>
<dbReference type="InterPro" id="IPR045391">
    <property type="entry name" value="DUF6520"/>
</dbReference>
<name>A0A6V6YRX0_9FLAO</name>
<sequence>MKTKFAKQVLPVAVFVLAIAGAFTTNAMTERSKTAAPIQGYLKLNEQGNSCEEQNDECSTVNNGVVCTVDLNPSGAQLFGKNSAGDCVRTIYHP</sequence>
<keyword evidence="3" id="KW-1185">Reference proteome</keyword>